<dbReference type="Proteomes" id="UP001190700">
    <property type="component" value="Unassembled WGS sequence"/>
</dbReference>
<name>A0AAE0FLE7_9CHLO</name>
<evidence type="ECO:0000313" key="2">
    <source>
        <dbReference type="EMBL" id="KAK3261748.1"/>
    </source>
</evidence>
<comment type="caution">
    <text evidence="2">The sequence shown here is derived from an EMBL/GenBank/DDBJ whole genome shotgun (WGS) entry which is preliminary data.</text>
</comment>
<feature type="region of interest" description="Disordered" evidence="1">
    <location>
        <begin position="1"/>
        <end position="21"/>
    </location>
</feature>
<reference evidence="2 3" key="1">
    <citation type="journal article" date="2015" name="Genome Biol. Evol.">
        <title>Comparative Genomics of a Bacterivorous Green Alga Reveals Evolutionary Causalities and Consequences of Phago-Mixotrophic Mode of Nutrition.</title>
        <authorList>
            <person name="Burns J.A."/>
            <person name="Paasch A."/>
            <person name="Narechania A."/>
            <person name="Kim E."/>
        </authorList>
    </citation>
    <scope>NUCLEOTIDE SEQUENCE [LARGE SCALE GENOMIC DNA]</scope>
    <source>
        <strain evidence="2 3">PLY_AMNH</strain>
    </source>
</reference>
<feature type="compositionally biased region" description="Polar residues" evidence="1">
    <location>
        <begin position="436"/>
        <end position="448"/>
    </location>
</feature>
<feature type="compositionally biased region" description="Low complexity" evidence="1">
    <location>
        <begin position="63"/>
        <end position="75"/>
    </location>
</feature>
<feature type="compositionally biased region" description="Polar residues" evidence="1">
    <location>
        <begin position="370"/>
        <end position="385"/>
    </location>
</feature>
<proteinExistence type="predicted"/>
<accession>A0AAE0FLE7</accession>
<organism evidence="2 3">
    <name type="scientific">Cymbomonas tetramitiformis</name>
    <dbReference type="NCBI Taxonomy" id="36881"/>
    <lineage>
        <taxon>Eukaryota</taxon>
        <taxon>Viridiplantae</taxon>
        <taxon>Chlorophyta</taxon>
        <taxon>Pyramimonadophyceae</taxon>
        <taxon>Pyramimonadales</taxon>
        <taxon>Pyramimonadaceae</taxon>
        <taxon>Cymbomonas</taxon>
    </lineage>
</organism>
<sequence length="456" mass="48991">MSATSTLEKSSVAMDSIFGKGPTKKNERILLVSYGAPAEREDANPLPQSLFWGSGATGDLVASQNQTNNQTNTSSETTAGPSTARAGKSGLREMVMGADFNEFGEEQNKTGTLLRHGQEFGLKKCNAPLHISVPAKKGSATVSVSGVTMAYKVGATVPQDRFPEDASSPKSDTDGTTSLRKNSDPHPVAALNPAPHSVVPNKFGQKQRPHSADSFRAKPAAAISEAFRSTKEKKLKHTSGGTPVYIPKPPDKQGDSRAFSNGPEAMPRPTSAATGRVRISSARPAKKASDLLNCDWEDVYENNGLPRKVSVQQRLAYQQLSGNATATSKTTHLRGVKTHHKNALAELPRTPTLTERLALKRLRAQKNWAGTSTSNQIQVFSNPDQMPSYPPSFQEPSSLDPSKETSLVHRQDLPNQTAARPMSASVMVSHHHKQPTSHPGYQSCSGVGNQAFRPRG</sequence>
<feature type="compositionally biased region" description="Polar residues" evidence="1">
    <location>
        <begin position="168"/>
        <end position="180"/>
    </location>
</feature>
<feature type="region of interest" description="Disordered" evidence="1">
    <location>
        <begin position="159"/>
        <end position="281"/>
    </location>
</feature>
<evidence type="ECO:0000256" key="1">
    <source>
        <dbReference type="SAM" id="MobiDB-lite"/>
    </source>
</evidence>
<feature type="compositionally biased region" description="Basic and acidic residues" evidence="1">
    <location>
        <begin position="401"/>
        <end position="412"/>
    </location>
</feature>
<keyword evidence="3" id="KW-1185">Reference proteome</keyword>
<dbReference type="EMBL" id="LGRX02016698">
    <property type="protein sequence ID" value="KAK3261748.1"/>
    <property type="molecule type" value="Genomic_DNA"/>
</dbReference>
<dbReference type="AlphaFoldDB" id="A0AAE0FLE7"/>
<protein>
    <submittedName>
        <fullName evidence="2">Uncharacterized protein</fullName>
    </submittedName>
</protein>
<evidence type="ECO:0000313" key="3">
    <source>
        <dbReference type="Proteomes" id="UP001190700"/>
    </source>
</evidence>
<feature type="region of interest" description="Disordered" evidence="1">
    <location>
        <begin position="61"/>
        <end position="88"/>
    </location>
</feature>
<gene>
    <name evidence="2" type="ORF">CYMTET_29360</name>
</gene>
<feature type="region of interest" description="Disordered" evidence="1">
    <location>
        <begin position="370"/>
        <end position="456"/>
    </location>
</feature>